<dbReference type="Pfam" id="PF07690">
    <property type="entry name" value="MFS_1"/>
    <property type="match status" value="1"/>
</dbReference>
<evidence type="ECO:0000256" key="2">
    <source>
        <dbReference type="ARBA" id="ARBA00022448"/>
    </source>
</evidence>
<dbReference type="PROSITE" id="PS50850">
    <property type="entry name" value="MFS"/>
    <property type="match status" value="1"/>
</dbReference>
<evidence type="ECO:0000256" key="7">
    <source>
        <dbReference type="ARBA" id="ARBA00038459"/>
    </source>
</evidence>
<dbReference type="KEGG" id="aalt:CC77DRAFT_1035931"/>
<keyword evidence="11" id="KW-1185">Reference proteome</keyword>
<evidence type="ECO:0000256" key="3">
    <source>
        <dbReference type="ARBA" id="ARBA00022475"/>
    </source>
</evidence>
<dbReference type="InterPro" id="IPR036259">
    <property type="entry name" value="MFS_trans_sf"/>
</dbReference>
<feature type="transmembrane region" description="Helical" evidence="8">
    <location>
        <begin position="215"/>
        <end position="234"/>
    </location>
</feature>
<dbReference type="EMBL" id="KV441504">
    <property type="protein sequence ID" value="OAG13916.1"/>
    <property type="molecule type" value="Genomic_DNA"/>
</dbReference>
<sequence length="446" mass="48444">MSNTKVLGSKVTRSSSIGCYAILSIRWSSHPFASGASPPFDASQHVVVLGLSFELYGRKYVFSFTYAVVNIFSVATVVAPSVQSLIIFRFLAGAFGSSYQTNADGAIADMFEAGERGLALTIFAAAPFLGPVIGPTVSGFVDQNLGWRWVQGAMAIFVGATYAPVLLRRRAAHLSKLTTKHYKSDMDVRRGKTSAKEAFQKALPRPWTLLFREPIVLLLSIYVAILYGILYMLFPAFPIVYREARGWSNSIGGLAFISLAVGMMGAVIYSIFEIRRYNSILEQSASGHAEPEARLPPSIIGAIAILIGLFWFAWTNSASIHWLASIAAGVPLESGVVLVILSITNYLIDSYTVYAASVLAANAVLRSIFGAVFPLFTTQIYRSLGIHWASTIPAFLSLACVPLPFLFYIFGSLIRARSIFSLDSGNLRDRQPRAATPMSTIGGEQV</sequence>
<feature type="transmembrane region" description="Helical" evidence="8">
    <location>
        <begin position="320"/>
        <end position="341"/>
    </location>
</feature>
<dbReference type="AlphaFoldDB" id="A0A177D349"/>
<feature type="transmembrane region" description="Helical" evidence="8">
    <location>
        <begin position="60"/>
        <end position="79"/>
    </location>
</feature>
<feature type="transmembrane region" description="Helical" evidence="8">
    <location>
        <begin position="353"/>
        <end position="376"/>
    </location>
</feature>
<keyword evidence="4 8" id="KW-0812">Transmembrane</keyword>
<feature type="transmembrane region" description="Helical" evidence="8">
    <location>
        <begin position="149"/>
        <end position="167"/>
    </location>
</feature>
<evidence type="ECO:0000256" key="4">
    <source>
        <dbReference type="ARBA" id="ARBA00022692"/>
    </source>
</evidence>
<keyword evidence="5 8" id="KW-1133">Transmembrane helix</keyword>
<feature type="domain" description="Major facilitator superfamily (MFS) profile" evidence="9">
    <location>
        <begin position="1"/>
        <end position="417"/>
    </location>
</feature>
<dbReference type="InterPro" id="IPR020846">
    <property type="entry name" value="MFS_dom"/>
</dbReference>
<dbReference type="PANTHER" id="PTHR23502:SF186">
    <property type="entry name" value="MAJOR FACILITATOR SUPERFAMILY (MFS) PROFILE DOMAIN-CONTAINING PROTEIN"/>
    <property type="match status" value="1"/>
</dbReference>
<evidence type="ECO:0000256" key="5">
    <source>
        <dbReference type="ARBA" id="ARBA00022989"/>
    </source>
</evidence>
<comment type="similarity">
    <text evidence="7">Belongs to the major facilitator superfamily. DHA1 family. Polyamines/proton antiporter (TC 2.A.1.2.16) subfamily.</text>
</comment>
<dbReference type="Gene3D" id="1.20.1250.20">
    <property type="entry name" value="MFS general substrate transporter like domains"/>
    <property type="match status" value="1"/>
</dbReference>
<dbReference type="SUPFAM" id="SSF103473">
    <property type="entry name" value="MFS general substrate transporter"/>
    <property type="match status" value="1"/>
</dbReference>
<feature type="transmembrane region" description="Helical" evidence="8">
    <location>
        <begin position="388"/>
        <end position="410"/>
    </location>
</feature>
<dbReference type="OMA" id="FIMLARE"/>
<protein>
    <submittedName>
        <fullName evidence="10">MFS general substrate transporter</fullName>
    </submittedName>
</protein>
<feature type="transmembrane region" description="Helical" evidence="8">
    <location>
        <begin position="117"/>
        <end position="137"/>
    </location>
</feature>
<dbReference type="RefSeq" id="XP_018379337.1">
    <property type="nucleotide sequence ID" value="XM_018526973.1"/>
</dbReference>
<keyword evidence="3" id="KW-1003">Cell membrane</keyword>
<evidence type="ECO:0000256" key="1">
    <source>
        <dbReference type="ARBA" id="ARBA00004651"/>
    </source>
</evidence>
<feature type="transmembrane region" description="Helical" evidence="8">
    <location>
        <begin position="293"/>
        <end position="314"/>
    </location>
</feature>
<dbReference type="VEuPathDB" id="FungiDB:CC77DRAFT_1035931"/>
<evidence type="ECO:0000259" key="9">
    <source>
        <dbReference type="PROSITE" id="PS50850"/>
    </source>
</evidence>
<evidence type="ECO:0000313" key="11">
    <source>
        <dbReference type="Proteomes" id="UP000077248"/>
    </source>
</evidence>
<dbReference type="Proteomes" id="UP000077248">
    <property type="component" value="Unassembled WGS sequence"/>
</dbReference>
<name>A0A177D349_ALTAL</name>
<dbReference type="InterPro" id="IPR011701">
    <property type="entry name" value="MFS"/>
</dbReference>
<comment type="subcellular location">
    <subcellularLocation>
        <location evidence="1">Cell membrane</location>
        <topology evidence="1">Multi-pass membrane protein</topology>
    </subcellularLocation>
</comment>
<gene>
    <name evidence="10" type="ORF">CC77DRAFT_1035931</name>
</gene>
<evidence type="ECO:0000313" key="10">
    <source>
        <dbReference type="EMBL" id="OAG13916.1"/>
    </source>
</evidence>
<reference evidence="10 11" key="1">
    <citation type="submission" date="2016-05" db="EMBL/GenBank/DDBJ databases">
        <title>Comparative analysis of secretome profiles of manganese(II)-oxidizing ascomycete fungi.</title>
        <authorList>
            <consortium name="DOE Joint Genome Institute"/>
            <person name="Zeiner C.A."/>
            <person name="Purvine S.O."/>
            <person name="Zink E.M."/>
            <person name="Wu S."/>
            <person name="Pasa-Tolic L."/>
            <person name="Chaput D.L."/>
            <person name="Haridas S."/>
            <person name="Grigoriev I.V."/>
            <person name="Santelli C.M."/>
            <person name="Hansel C.M."/>
        </authorList>
    </citation>
    <scope>NUCLEOTIDE SEQUENCE [LARGE SCALE GENOMIC DNA]</scope>
    <source>
        <strain evidence="10 11">SRC1lrK2f</strain>
    </source>
</reference>
<evidence type="ECO:0000256" key="6">
    <source>
        <dbReference type="ARBA" id="ARBA00023136"/>
    </source>
</evidence>
<proteinExistence type="inferred from homology"/>
<dbReference type="GeneID" id="29112567"/>
<dbReference type="GO" id="GO:0005886">
    <property type="term" value="C:plasma membrane"/>
    <property type="evidence" value="ECO:0007669"/>
    <property type="project" value="UniProtKB-SubCell"/>
</dbReference>
<organism evidence="10 11">
    <name type="scientific">Alternaria alternata</name>
    <name type="common">Alternaria rot fungus</name>
    <name type="synonym">Torula alternata</name>
    <dbReference type="NCBI Taxonomy" id="5599"/>
    <lineage>
        <taxon>Eukaryota</taxon>
        <taxon>Fungi</taxon>
        <taxon>Dikarya</taxon>
        <taxon>Ascomycota</taxon>
        <taxon>Pezizomycotina</taxon>
        <taxon>Dothideomycetes</taxon>
        <taxon>Pleosporomycetidae</taxon>
        <taxon>Pleosporales</taxon>
        <taxon>Pleosporineae</taxon>
        <taxon>Pleosporaceae</taxon>
        <taxon>Alternaria</taxon>
        <taxon>Alternaria sect. Alternaria</taxon>
        <taxon>Alternaria alternata complex</taxon>
    </lineage>
</organism>
<dbReference type="GO" id="GO:0022857">
    <property type="term" value="F:transmembrane transporter activity"/>
    <property type="evidence" value="ECO:0007669"/>
    <property type="project" value="InterPro"/>
</dbReference>
<accession>A0A177D349</accession>
<feature type="transmembrane region" description="Helical" evidence="8">
    <location>
        <begin position="254"/>
        <end position="272"/>
    </location>
</feature>
<dbReference type="PANTHER" id="PTHR23502">
    <property type="entry name" value="MAJOR FACILITATOR SUPERFAMILY"/>
    <property type="match status" value="1"/>
</dbReference>
<keyword evidence="2" id="KW-0813">Transport</keyword>
<keyword evidence="6 8" id="KW-0472">Membrane</keyword>
<evidence type="ECO:0000256" key="8">
    <source>
        <dbReference type="SAM" id="Phobius"/>
    </source>
</evidence>